<evidence type="ECO:0000256" key="1">
    <source>
        <dbReference type="ARBA" id="ARBA00001182"/>
    </source>
</evidence>
<evidence type="ECO:0000256" key="11">
    <source>
        <dbReference type="ARBA" id="ARBA00023284"/>
    </source>
</evidence>
<evidence type="ECO:0000256" key="4">
    <source>
        <dbReference type="ARBA" id="ARBA00006347"/>
    </source>
</evidence>
<comment type="catalytic activity">
    <reaction evidence="1 15">
        <text>Catalyzes the rearrangement of -S-S- bonds in proteins.</text>
        <dbReference type="EC" id="5.3.4.1"/>
    </reaction>
</comment>
<dbReference type="EC" id="5.3.4.1" evidence="5 15"/>
<gene>
    <name evidence="17" type="ORF">NEOLI_002877</name>
</gene>
<feature type="disulfide bond" description="Redox-active" evidence="13">
    <location>
        <begin position="418"/>
        <end position="421"/>
    </location>
</feature>
<dbReference type="GO" id="GO:0006457">
    <property type="term" value="P:protein folding"/>
    <property type="evidence" value="ECO:0007669"/>
    <property type="project" value="TreeGrafter"/>
</dbReference>
<dbReference type="PRINTS" id="PR00421">
    <property type="entry name" value="THIOREDOXIN"/>
</dbReference>
<keyword evidence="7" id="KW-0677">Repeat</keyword>
<sequence>NQLTWPWRLRRLSLFNCSSPTSCPSYQPLFCLFAMKVFFKSLVIAIAAVSVSADVLESSDVLQMTKATFDDFVKDHELLLAEFYAPWCGHCKMLAHEYEQAATKLKEQNIPLIKVDCTEEEDLCSEQEVQGYPTLKVFRDAKSAPYQGARKYEAIVSYMTKQRLPAVSTLTKESHDEFTTSDKVVVICYLDKSDSTNAETFEKVANALRDDFLFGIVTDANVVASEKRPSIVLYRSFDEPKTVYNGKLTVEQLQKFIKTASVPLIGDIGPETYSTYIEAGVPLTFIFTEEADKERLVEELKPLAKKFKDHLNVATIDATAFSAHAGNLNLEAKWPAIAIHDTINNLKYPLDQTKEITFAVVEAFFESFIAGTLEPKIKSEEIPKTQDGPVTVVVAKNYDNIVLDDSKDVLIEFFAPWCGHCKKLAPEYEKLAQFYESYSDKVVIAKCDATLNDIPDKIVGFPTIKLYPANQKKEPVEYTGDRSLAGLAAFIAEQGTYKIDIEDKIKESEDATAAPETDGPGAGQKVFEKIKEAGEAVGGDEIHDEL</sequence>
<feature type="domain" description="Thioredoxin" evidence="16">
    <location>
        <begin position="368"/>
        <end position="496"/>
    </location>
</feature>
<feature type="disulfide bond" description="Redox-active" evidence="13">
    <location>
        <begin position="88"/>
        <end position="91"/>
    </location>
</feature>
<name>A0A1U7LST4_NEOID</name>
<dbReference type="GO" id="GO:0003756">
    <property type="term" value="F:protein disulfide isomerase activity"/>
    <property type="evidence" value="ECO:0007669"/>
    <property type="project" value="UniProtKB-EC"/>
</dbReference>
<reference evidence="17 18" key="1">
    <citation type="submission" date="2016-04" db="EMBL/GenBank/DDBJ databases">
        <title>Evolutionary innovation and constraint leading to complex multicellularity in the Ascomycota.</title>
        <authorList>
            <person name="Cisse O."/>
            <person name="Nguyen A."/>
            <person name="Hewitt D.A."/>
            <person name="Jedd G."/>
            <person name="Stajich J.E."/>
        </authorList>
    </citation>
    <scope>NUCLEOTIDE SEQUENCE [LARGE SCALE GENOMIC DNA]</scope>
    <source>
        <strain evidence="17 18">DAH-3</strain>
    </source>
</reference>
<dbReference type="AlphaFoldDB" id="A0A1U7LST4"/>
<dbReference type="SUPFAM" id="SSF52833">
    <property type="entry name" value="Thioredoxin-like"/>
    <property type="match status" value="4"/>
</dbReference>
<keyword evidence="18" id="KW-1185">Reference proteome</keyword>
<dbReference type="CDD" id="cd02981">
    <property type="entry name" value="PDI_b_family"/>
    <property type="match status" value="1"/>
</dbReference>
<dbReference type="EMBL" id="LXFE01000324">
    <property type="protein sequence ID" value="OLL25736.1"/>
    <property type="molecule type" value="Genomic_DNA"/>
</dbReference>
<dbReference type="CDD" id="cd02982">
    <property type="entry name" value="PDI_b'_family"/>
    <property type="match status" value="1"/>
</dbReference>
<evidence type="ECO:0000259" key="16">
    <source>
        <dbReference type="PROSITE" id="PS51352"/>
    </source>
</evidence>
<evidence type="ECO:0000256" key="8">
    <source>
        <dbReference type="ARBA" id="ARBA00022824"/>
    </source>
</evidence>
<dbReference type="InterPro" id="IPR005792">
    <property type="entry name" value="Prot_disulphide_isomerase"/>
</dbReference>
<organism evidence="17 18">
    <name type="scientific">Neolecta irregularis (strain DAH-3)</name>
    <dbReference type="NCBI Taxonomy" id="1198029"/>
    <lineage>
        <taxon>Eukaryota</taxon>
        <taxon>Fungi</taxon>
        <taxon>Dikarya</taxon>
        <taxon>Ascomycota</taxon>
        <taxon>Taphrinomycotina</taxon>
        <taxon>Neolectales</taxon>
        <taxon>Neolectaceae</taxon>
        <taxon>Neolecta</taxon>
    </lineage>
</organism>
<dbReference type="InterPro" id="IPR013766">
    <property type="entry name" value="Thioredoxin_domain"/>
</dbReference>
<comment type="similarity">
    <text evidence="4 14">Belongs to the protein disulfide isomerase family.</text>
</comment>
<dbReference type="Proteomes" id="UP000186594">
    <property type="component" value="Unassembled WGS sequence"/>
</dbReference>
<dbReference type="OrthoDB" id="427280at2759"/>
<dbReference type="InterPro" id="IPR017937">
    <property type="entry name" value="Thioredoxin_CS"/>
</dbReference>
<evidence type="ECO:0000256" key="15">
    <source>
        <dbReference type="RuleBase" id="RU361130"/>
    </source>
</evidence>
<dbReference type="CDD" id="cd02995">
    <property type="entry name" value="PDI_a_PDI_a'_C"/>
    <property type="match status" value="1"/>
</dbReference>
<evidence type="ECO:0000256" key="2">
    <source>
        <dbReference type="ARBA" id="ARBA00002692"/>
    </source>
</evidence>
<evidence type="ECO:0000313" key="18">
    <source>
        <dbReference type="Proteomes" id="UP000186594"/>
    </source>
</evidence>
<dbReference type="InterPro" id="IPR005788">
    <property type="entry name" value="PDI_thioredoxin-like_dom"/>
</dbReference>
<dbReference type="Pfam" id="PF13848">
    <property type="entry name" value="Thioredoxin_6"/>
    <property type="match status" value="1"/>
</dbReference>
<proteinExistence type="inferred from homology"/>
<dbReference type="FunFam" id="3.40.30.10:FF:000154">
    <property type="entry name" value="Protein disulfide-isomerase"/>
    <property type="match status" value="1"/>
</dbReference>
<feature type="non-terminal residue" evidence="17">
    <location>
        <position position="1"/>
    </location>
</feature>
<evidence type="ECO:0000256" key="7">
    <source>
        <dbReference type="ARBA" id="ARBA00022737"/>
    </source>
</evidence>
<evidence type="ECO:0000256" key="13">
    <source>
        <dbReference type="PIRSR" id="PIRSR605792-51"/>
    </source>
</evidence>
<keyword evidence="6" id="KW-0732">Signal</keyword>
<comment type="function">
    <text evidence="2">Participates in the folding of proteins containing disulfide bonds, may be involved in glycosylation, prolyl hydroxylation and triglyceride transfer.</text>
</comment>
<keyword evidence="9 13" id="KW-1015">Disulfide bond</keyword>
<dbReference type="OMA" id="FFGMKKD"/>
<comment type="subcellular location">
    <subcellularLocation>
        <location evidence="3">Endoplasmic reticulum lumen</location>
    </subcellularLocation>
</comment>
<dbReference type="GO" id="GO:0034976">
    <property type="term" value="P:response to endoplasmic reticulum stress"/>
    <property type="evidence" value="ECO:0007669"/>
    <property type="project" value="TreeGrafter"/>
</dbReference>
<keyword evidence="10 15" id="KW-0413">Isomerase</keyword>
<evidence type="ECO:0000256" key="12">
    <source>
        <dbReference type="ARBA" id="ARBA00039846"/>
    </source>
</evidence>
<evidence type="ECO:0000313" key="17">
    <source>
        <dbReference type="EMBL" id="OLL25736.1"/>
    </source>
</evidence>
<feature type="domain" description="Thioredoxin" evidence="16">
    <location>
        <begin position="42"/>
        <end position="164"/>
    </location>
</feature>
<dbReference type="FunFam" id="3.40.30.10:FF:000139">
    <property type="entry name" value="Protein disulfide-isomerase"/>
    <property type="match status" value="1"/>
</dbReference>
<evidence type="ECO:0000256" key="3">
    <source>
        <dbReference type="ARBA" id="ARBA00004319"/>
    </source>
</evidence>
<evidence type="ECO:0000256" key="9">
    <source>
        <dbReference type="ARBA" id="ARBA00023157"/>
    </source>
</evidence>
<evidence type="ECO:0000256" key="10">
    <source>
        <dbReference type="ARBA" id="ARBA00023235"/>
    </source>
</evidence>
<keyword evidence="8" id="KW-0256">Endoplasmic reticulum</keyword>
<dbReference type="NCBIfam" id="TIGR01130">
    <property type="entry name" value="ER_PDI_fam"/>
    <property type="match status" value="1"/>
</dbReference>
<protein>
    <recommendedName>
        <fullName evidence="12 15">Protein disulfide-isomerase</fullName>
        <ecNumber evidence="5 15">5.3.4.1</ecNumber>
    </recommendedName>
</protein>
<dbReference type="PROSITE" id="PS00194">
    <property type="entry name" value="THIOREDOXIN_1"/>
    <property type="match status" value="2"/>
</dbReference>
<evidence type="ECO:0000256" key="6">
    <source>
        <dbReference type="ARBA" id="ARBA00022729"/>
    </source>
</evidence>
<dbReference type="Pfam" id="PF00085">
    <property type="entry name" value="Thioredoxin"/>
    <property type="match status" value="2"/>
</dbReference>
<dbReference type="GO" id="GO:0005788">
    <property type="term" value="C:endoplasmic reticulum lumen"/>
    <property type="evidence" value="ECO:0007669"/>
    <property type="project" value="UniProtKB-SubCell"/>
</dbReference>
<evidence type="ECO:0000256" key="14">
    <source>
        <dbReference type="RuleBase" id="RU004208"/>
    </source>
</evidence>
<dbReference type="PANTHER" id="PTHR18929">
    <property type="entry name" value="PROTEIN DISULFIDE ISOMERASE"/>
    <property type="match status" value="1"/>
</dbReference>
<keyword evidence="11 13" id="KW-0676">Redox-active center</keyword>
<accession>A0A1U7LST4</accession>
<dbReference type="PROSITE" id="PS51352">
    <property type="entry name" value="THIOREDOXIN_2"/>
    <property type="match status" value="2"/>
</dbReference>
<dbReference type="FunFam" id="3.40.30.10:FF:000017">
    <property type="entry name" value="Protein disulfide-isomerase A4"/>
    <property type="match status" value="1"/>
</dbReference>
<dbReference type="Gene3D" id="3.40.30.10">
    <property type="entry name" value="Glutaredoxin"/>
    <property type="match status" value="4"/>
</dbReference>
<evidence type="ECO:0000256" key="5">
    <source>
        <dbReference type="ARBA" id="ARBA00012723"/>
    </source>
</evidence>
<comment type="caution">
    <text evidence="17">The sequence shown here is derived from an EMBL/GenBank/DDBJ whole genome shotgun (WGS) entry which is preliminary data.</text>
</comment>
<dbReference type="GO" id="GO:0051082">
    <property type="term" value="F:unfolded protein binding"/>
    <property type="evidence" value="ECO:0007669"/>
    <property type="project" value="UniProtKB-ARBA"/>
</dbReference>
<dbReference type="FunFam" id="3.40.30.10:FF:000185">
    <property type="entry name" value="Protein disulfide-isomerase"/>
    <property type="match status" value="1"/>
</dbReference>
<dbReference type="CDD" id="cd02961">
    <property type="entry name" value="PDI_a_family"/>
    <property type="match status" value="1"/>
</dbReference>
<dbReference type="STRING" id="1198029.A0A1U7LST4"/>
<dbReference type="NCBIfam" id="TIGR01126">
    <property type="entry name" value="pdi_dom"/>
    <property type="match status" value="2"/>
</dbReference>
<dbReference type="GO" id="GO:0015035">
    <property type="term" value="F:protein-disulfide reductase activity"/>
    <property type="evidence" value="ECO:0007669"/>
    <property type="project" value="UniProtKB-ARBA"/>
</dbReference>
<dbReference type="PANTHER" id="PTHR18929:SF132">
    <property type="entry name" value="PROTEIN DISULFIDE-ISOMERASE A3"/>
    <property type="match status" value="1"/>
</dbReference>
<dbReference type="InterPro" id="IPR036249">
    <property type="entry name" value="Thioredoxin-like_sf"/>
</dbReference>